<gene>
    <name evidence="2" type="ORF">SAMN05216323_10972</name>
</gene>
<proteinExistence type="predicted"/>
<feature type="signal peptide" evidence="1">
    <location>
        <begin position="1"/>
        <end position="22"/>
    </location>
</feature>
<feature type="chain" id="PRO_5011540097" evidence="1">
    <location>
        <begin position="23"/>
        <end position="312"/>
    </location>
</feature>
<accession>A0A1G6SM70</accession>
<dbReference type="EMBL" id="FMYP01000097">
    <property type="protein sequence ID" value="SDD17938.1"/>
    <property type="molecule type" value="Genomic_DNA"/>
</dbReference>
<dbReference type="OrthoDB" id="1320396at2"/>
<dbReference type="Pfam" id="PF11751">
    <property type="entry name" value="PorP_SprF"/>
    <property type="match status" value="1"/>
</dbReference>
<organism evidence="2 3">
    <name type="scientific">Williamwhitmania taraxaci</name>
    <dbReference type="NCBI Taxonomy" id="1640674"/>
    <lineage>
        <taxon>Bacteria</taxon>
        <taxon>Pseudomonadati</taxon>
        <taxon>Bacteroidota</taxon>
        <taxon>Bacteroidia</taxon>
        <taxon>Bacteroidales</taxon>
        <taxon>Williamwhitmaniaceae</taxon>
        <taxon>Williamwhitmania</taxon>
    </lineage>
</organism>
<sequence>MRRLLILLIVVSNPLLGLFAQQAPQFSHNMFNQMTINPGYAGSSDLICASAINRQQWVGFEGAPATTVVNVNSPFRLFGKSHGAGITVYNDKYAFNNDIDINVSYAYRMSLASGQLGIGISGGFINASLDPKWVYPEDIAVTGPDPNIPQSKESVMSLDLGFGLFYKTDRMYFGLSSQHLNEPVINKSANASTLKRHYYLTSGYNLALPNPSFEIIPSIFLVTEGASSSLTVNTNVLYNKRIWGGVSYRLNDAIIGMFGIELFNGVRIGYAYDYSLSDLSGYNDGTHEFMVSYCFSLKKEKPPQRYKSIRFL</sequence>
<dbReference type="InterPro" id="IPR019861">
    <property type="entry name" value="PorP/SprF_Bacteroidetes"/>
</dbReference>
<dbReference type="STRING" id="1640674.SAMN05216323_10972"/>
<dbReference type="RefSeq" id="WP_092440880.1">
    <property type="nucleotide sequence ID" value="NZ_FMYP01000097.1"/>
</dbReference>
<evidence type="ECO:0000256" key="1">
    <source>
        <dbReference type="SAM" id="SignalP"/>
    </source>
</evidence>
<dbReference type="Proteomes" id="UP000199452">
    <property type="component" value="Unassembled WGS sequence"/>
</dbReference>
<reference evidence="2 3" key="1">
    <citation type="submission" date="2016-09" db="EMBL/GenBank/DDBJ databases">
        <authorList>
            <person name="Capua I."/>
            <person name="De Benedictis P."/>
            <person name="Joannis T."/>
            <person name="Lombin L.H."/>
            <person name="Cattoli G."/>
        </authorList>
    </citation>
    <scope>NUCLEOTIDE SEQUENCE [LARGE SCALE GENOMIC DNA]</scope>
    <source>
        <strain evidence="2 3">A7P-90m</strain>
    </source>
</reference>
<evidence type="ECO:0000313" key="2">
    <source>
        <dbReference type="EMBL" id="SDD17938.1"/>
    </source>
</evidence>
<protein>
    <submittedName>
        <fullName evidence="2">Type IX secretion system membrane protein, PorP/SprF family</fullName>
    </submittedName>
</protein>
<name>A0A1G6SM70_9BACT</name>
<dbReference type="NCBIfam" id="TIGR03519">
    <property type="entry name" value="T9SS_PorP_fam"/>
    <property type="match status" value="1"/>
</dbReference>
<keyword evidence="1" id="KW-0732">Signal</keyword>
<dbReference type="AlphaFoldDB" id="A0A1G6SM70"/>
<keyword evidence="3" id="KW-1185">Reference proteome</keyword>
<evidence type="ECO:0000313" key="3">
    <source>
        <dbReference type="Proteomes" id="UP000199452"/>
    </source>
</evidence>